<reference evidence="5" key="1">
    <citation type="journal article" date="2019" name="Int. J. Syst. Evol. Microbiol.">
        <title>The Global Catalogue of Microorganisms (GCM) 10K type strain sequencing project: providing services to taxonomists for standard genome sequencing and annotation.</title>
        <authorList>
            <consortium name="The Broad Institute Genomics Platform"/>
            <consortium name="The Broad Institute Genome Sequencing Center for Infectious Disease"/>
            <person name="Wu L."/>
            <person name="Ma J."/>
        </authorList>
    </citation>
    <scope>NUCLEOTIDE SEQUENCE [LARGE SCALE GENOMIC DNA]</scope>
    <source>
        <strain evidence="5">JCM 17551</strain>
    </source>
</reference>
<dbReference type="SUPFAM" id="SSF54631">
    <property type="entry name" value="CBS-domain pair"/>
    <property type="match status" value="1"/>
</dbReference>
<dbReference type="Proteomes" id="UP001501565">
    <property type="component" value="Unassembled WGS sequence"/>
</dbReference>
<dbReference type="RefSeq" id="WP_344794722.1">
    <property type="nucleotide sequence ID" value="NZ_BAABBN010000004.1"/>
</dbReference>
<proteinExistence type="predicted"/>
<dbReference type="InterPro" id="IPR051257">
    <property type="entry name" value="Diverse_CBS-Domain"/>
</dbReference>
<dbReference type="Gene3D" id="3.10.580.10">
    <property type="entry name" value="CBS-domain"/>
    <property type="match status" value="1"/>
</dbReference>
<feature type="domain" description="CBS" evidence="3">
    <location>
        <begin position="79"/>
        <end position="134"/>
    </location>
</feature>
<evidence type="ECO:0000313" key="4">
    <source>
        <dbReference type="EMBL" id="GAA3911668.1"/>
    </source>
</evidence>
<dbReference type="PANTHER" id="PTHR43080">
    <property type="entry name" value="CBS DOMAIN-CONTAINING PROTEIN CBSX3, MITOCHONDRIAL"/>
    <property type="match status" value="1"/>
</dbReference>
<evidence type="ECO:0000259" key="3">
    <source>
        <dbReference type="PROSITE" id="PS51371"/>
    </source>
</evidence>
<evidence type="ECO:0000313" key="5">
    <source>
        <dbReference type="Proteomes" id="UP001501565"/>
    </source>
</evidence>
<sequence length="140" mass="15624">MSIESIKVRSCMDESILPLTKDTPLIVATTALCKNKLTGLPVVDSHMHLIGFLSEQDCIGKILNESFYGYSDASVADVMKTDTITVSPEMSIIDLAQQMKANRPRIYPVIENEKYLGLISRTDVLTALKQHIKKMRSTHI</sequence>
<dbReference type="InterPro" id="IPR000644">
    <property type="entry name" value="CBS_dom"/>
</dbReference>
<accession>A0ABP7M015</accession>
<comment type="caution">
    <text evidence="4">The sequence shown here is derived from an EMBL/GenBank/DDBJ whole genome shotgun (WGS) entry which is preliminary data.</text>
</comment>
<evidence type="ECO:0000256" key="1">
    <source>
        <dbReference type="ARBA" id="ARBA00023122"/>
    </source>
</evidence>
<dbReference type="PROSITE" id="PS51371">
    <property type="entry name" value="CBS"/>
    <property type="match status" value="2"/>
</dbReference>
<organism evidence="4 5">
    <name type="scientific">Litoribacillus peritrichatus</name>
    <dbReference type="NCBI Taxonomy" id="718191"/>
    <lineage>
        <taxon>Bacteria</taxon>
        <taxon>Pseudomonadati</taxon>
        <taxon>Pseudomonadota</taxon>
        <taxon>Gammaproteobacteria</taxon>
        <taxon>Oceanospirillales</taxon>
        <taxon>Oceanospirillaceae</taxon>
        <taxon>Litoribacillus</taxon>
    </lineage>
</organism>
<feature type="domain" description="CBS" evidence="3">
    <location>
        <begin position="12"/>
        <end position="71"/>
    </location>
</feature>
<name>A0ABP7M015_9GAMM</name>
<evidence type="ECO:0000256" key="2">
    <source>
        <dbReference type="PROSITE-ProRule" id="PRU00703"/>
    </source>
</evidence>
<dbReference type="PANTHER" id="PTHR43080:SF2">
    <property type="entry name" value="CBS DOMAIN-CONTAINING PROTEIN"/>
    <property type="match status" value="1"/>
</dbReference>
<dbReference type="Pfam" id="PF00571">
    <property type="entry name" value="CBS"/>
    <property type="match status" value="2"/>
</dbReference>
<dbReference type="CDD" id="cd04629">
    <property type="entry name" value="CBS_pair_bac"/>
    <property type="match status" value="1"/>
</dbReference>
<gene>
    <name evidence="4" type="ORF">GCM10022277_02870</name>
</gene>
<keyword evidence="1 2" id="KW-0129">CBS domain</keyword>
<dbReference type="InterPro" id="IPR044729">
    <property type="entry name" value="CBS_bac"/>
</dbReference>
<keyword evidence="5" id="KW-1185">Reference proteome</keyword>
<dbReference type="SMART" id="SM00116">
    <property type="entry name" value="CBS"/>
    <property type="match status" value="2"/>
</dbReference>
<dbReference type="EMBL" id="BAABBN010000004">
    <property type="protein sequence ID" value="GAA3911668.1"/>
    <property type="molecule type" value="Genomic_DNA"/>
</dbReference>
<protein>
    <submittedName>
        <fullName evidence="4">CBS domain-containing protein</fullName>
    </submittedName>
</protein>
<dbReference type="InterPro" id="IPR046342">
    <property type="entry name" value="CBS_dom_sf"/>
</dbReference>